<dbReference type="InterPro" id="IPR050314">
    <property type="entry name" value="Glycosyl_Hydrlase_18"/>
</dbReference>
<dbReference type="HOGENOM" id="CLU_002833_1_2_1"/>
<dbReference type="GO" id="GO:0005576">
    <property type="term" value="C:extracellular region"/>
    <property type="evidence" value="ECO:0007669"/>
    <property type="project" value="UniProtKB-SubCell"/>
</dbReference>
<dbReference type="EC" id="3.2.1.14" evidence="4"/>
<evidence type="ECO:0000256" key="5">
    <source>
        <dbReference type="ARBA" id="ARBA00022525"/>
    </source>
</evidence>
<reference evidence="14" key="3">
    <citation type="submission" date="2010-09" db="EMBL/GenBank/DDBJ databases">
        <title>Annotation of Gaeumannomyces graminis var. tritici R3-111a-1.</title>
        <authorList>
            <consortium name="The Broad Institute Genome Sequencing Platform"/>
            <person name="Ma L.-J."/>
            <person name="Dead R."/>
            <person name="Young S.K."/>
            <person name="Zeng Q."/>
            <person name="Gargeya S."/>
            <person name="Fitzgerald M."/>
            <person name="Haas B."/>
            <person name="Abouelleil A."/>
            <person name="Alvarado L."/>
            <person name="Arachchi H.M."/>
            <person name="Berlin A."/>
            <person name="Brown A."/>
            <person name="Chapman S.B."/>
            <person name="Chen Z."/>
            <person name="Dunbar C."/>
            <person name="Freedman E."/>
            <person name="Gearin G."/>
            <person name="Gellesch M."/>
            <person name="Goldberg J."/>
            <person name="Griggs A."/>
            <person name="Gujja S."/>
            <person name="Heiman D."/>
            <person name="Howarth C."/>
            <person name="Larson L."/>
            <person name="Lui A."/>
            <person name="MacDonald P.J.P."/>
            <person name="Mehta T."/>
            <person name="Montmayeur A."/>
            <person name="Murphy C."/>
            <person name="Neiman D."/>
            <person name="Pearson M."/>
            <person name="Priest M."/>
            <person name="Roberts A."/>
            <person name="Saif S."/>
            <person name="Shea T."/>
            <person name="Shenoy N."/>
            <person name="Sisk P."/>
            <person name="Stolte C."/>
            <person name="Sykes S."/>
            <person name="Yandava C."/>
            <person name="Wortman J."/>
            <person name="Nusbaum C."/>
            <person name="Birren B."/>
        </authorList>
    </citation>
    <scope>NUCLEOTIDE SEQUENCE</scope>
    <source>
        <strain evidence="14">R3-111a-1</strain>
    </source>
</reference>
<keyword evidence="6" id="KW-0732">Signal</keyword>
<reference evidence="16" key="1">
    <citation type="submission" date="2010-07" db="EMBL/GenBank/DDBJ databases">
        <title>The genome sequence of Gaeumannomyces graminis var. tritici strain R3-111a-1.</title>
        <authorList>
            <consortium name="The Broad Institute Genome Sequencing Platform"/>
            <person name="Ma L.-J."/>
            <person name="Dead R."/>
            <person name="Young S."/>
            <person name="Zeng Q."/>
            <person name="Koehrsen M."/>
            <person name="Alvarado L."/>
            <person name="Berlin A."/>
            <person name="Chapman S.B."/>
            <person name="Chen Z."/>
            <person name="Freedman E."/>
            <person name="Gellesch M."/>
            <person name="Goldberg J."/>
            <person name="Griggs A."/>
            <person name="Gujja S."/>
            <person name="Heilman E.R."/>
            <person name="Heiman D."/>
            <person name="Hepburn T."/>
            <person name="Howarth C."/>
            <person name="Jen D."/>
            <person name="Larson L."/>
            <person name="Mehta T."/>
            <person name="Neiman D."/>
            <person name="Pearson M."/>
            <person name="Roberts A."/>
            <person name="Saif S."/>
            <person name="Shea T."/>
            <person name="Shenoy N."/>
            <person name="Sisk P."/>
            <person name="Stolte C."/>
            <person name="Sykes S."/>
            <person name="Walk T."/>
            <person name="White J."/>
            <person name="Yandava C."/>
            <person name="Haas B."/>
            <person name="Nusbaum C."/>
            <person name="Birren B."/>
        </authorList>
    </citation>
    <scope>NUCLEOTIDE SEQUENCE [LARGE SCALE GENOMIC DNA]</scope>
    <source>
        <strain evidence="16">R3-111a-1</strain>
    </source>
</reference>
<comment type="subcellular location">
    <subcellularLocation>
        <location evidence="2">Secreted</location>
    </subcellularLocation>
</comment>
<dbReference type="STRING" id="644352.J3PIL9"/>
<name>J3PIL9_GAET3</name>
<dbReference type="PANTHER" id="PTHR11177">
    <property type="entry name" value="CHITINASE"/>
    <property type="match status" value="1"/>
</dbReference>
<dbReference type="VEuPathDB" id="FungiDB:GGTG_13348"/>
<dbReference type="SMART" id="SM00636">
    <property type="entry name" value="Glyco_18"/>
    <property type="match status" value="1"/>
</dbReference>
<comment type="similarity">
    <text evidence="3">Belongs to the glycosyl hydrolase 18 family. Chitinase class V subfamily.</text>
</comment>
<keyword evidence="11" id="KW-0624">Polysaccharide degradation</keyword>
<evidence type="ECO:0000256" key="10">
    <source>
        <dbReference type="ARBA" id="ARBA00023295"/>
    </source>
</evidence>
<dbReference type="EnsemblFungi" id="EJT69080">
    <property type="protein sequence ID" value="EJT69080"/>
    <property type="gene ID" value="GGTG_13348"/>
</dbReference>
<dbReference type="PROSITE" id="PS01095">
    <property type="entry name" value="GH18_1"/>
    <property type="match status" value="1"/>
</dbReference>
<keyword evidence="16" id="KW-1185">Reference proteome</keyword>
<organism evidence="14">
    <name type="scientific">Gaeumannomyces tritici (strain R3-111a-1)</name>
    <name type="common">Wheat and barley take-all root rot fungus</name>
    <name type="synonym">Gaeumannomyces graminis var. tritici</name>
    <dbReference type="NCBI Taxonomy" id="644352"/>
    <lineage>
        <taxon>Eukaryota</taxon>
        <taxon>Fungi</taxon>
        <taxon>Dikarya</taxon>
        <taxon>Ascomycota</taxon>
        <taxon>Pezizomycotina</taxon>
        <taxon>Sordariomycetes</taxon>
        <taxon>Sordariomycetidae</taxon>
        <taxon>Magnaporthales</taxon>
        <taxon>Magnaporthaceae</taxon>
        <taxon>Gaeumannomyces</taxon>
    </lineage>
</organism>
<dbReference type="PROSITE" id="PS51910">
    <property type="entry name" value="GH18_2"/>
    <property type="match status" value="1"/>
</dbReference>
<evidence type="ECO:0000256" key="2">
    <source>
        <dbReference type="ARBA" id="ARBA00004613"/>
    </source>
</evidence>
<protein>
    <recommendedName>
        <fullName evidence="4">chitinase</fullName>
        <ecNumber evidence="4">3.2.1.14</ecNumber>
    </recommendedName>
</protein>
<dbReference type="GO" id="GO:0008843">
    <property type="term" value="F:endochitinase activity"/>
    <property type="evidence" value="ECO:0007669"/>
    <property type="project" value="UniProtKB-EC"/>
</dbReference>
<evidence type="ECO:0000256" key="6">
    <source>
        <dbReference type="ARBA" id="ARBA00022729"/>
    </source>
</evidence>
<dbReference type="CDD" id="cd06548">
    <property type="entry name" value="GH18_chitinase"/>
    <property type="match status" value="1"/>
</dbReference>
<dbReference type="Pfam" id="PF00704">
    <property type="entry name" value="Glyco_hydro_18"/>
    <property type="match status" value="1"/>
</dbReference>
<evidence type="ECO:0000313" key="15">
    <source>
        <dbReference type="EnsemblFungi" id="EJT69080"/>
    </source>
</evidence>
<reference evidence="15" key="5">
    <citation type="submission" date="2018-04" db="UniProtKB">
        <authorList>
            <consortium name="EnsemblFungi"/>
        </authorList>
    </citation>
    <scope>IDENTIFICATION</scope>
    <source>
        <strain evidence="15">R3-111a-1</strain>
    </source>
</reference>
<dbReference type="FunCoup" id="J3PIL9">
    <property type="interactions" value="552"/>
</dbReference>
<dbReference type="GO" id="GO:0006032">
    <property type="term" value="P:chitin catabolic process"/>
    <property type="evidence" value="ECO:0007669"/>
    <property type="project" value="UniProtKB-KW"/>
</dbReference>
<sequence>MQPILAIYSRNYQPHNLPAANLNRILYAFLNIKANGEVYSWDTYADLEKHYPTDSWNEPGHNAYGCVKQLYLLKKSHRHLKVILSIGGWTWSSNFASAAATAASRERFANSAVKIMSDWGFDGIDIDWEYPADQTQAADFVLLLRTVRNTLDVYAQKFAPDYHFALSIASPAGPTHYKKLNLKSMADTIDYFNLMAYDYAGSWDTVSAHQSNLYSSESAATPFSTAAAVEDYLRAGVPASKIVIGMPLYGRAFESTNGIGQPFSGVGGGSWENGVWDFKALPRPGATENVDFKTVASYSYDPKIRELITYDTPEVVEKKGGPVVGKHKLISAGAGMHYRAHRRHQSPKGLLHFLCPFLLQLPGYSRRSRWGSPAPSSFWQAVQPPIEPSDA</sequence>
<dbReference type="OrthoDB" id="76388at2759"/>
<dbReference type="RefSeq" id="XP_009229518.1">
    <property type="nucleotide sequence ID" value="XM_009231254.1"/>
</dbReference>
<dbReference type="InterPro" id="IPR029070">
    <property type="entry name" value="Chitinase_insertion_sf"/>
</dbReference>
<dbReference type="PANTHER" id="PTHR11177:SF384">
    <property type="entry name" value="CHITINASE"/>
    <property type="match status" value="1"/>
</dbReference>
<dbReference type="SUPFAM" id="SSF54556">
    <property type="entry name" value="Chitinase insertion domain"/>
    <property type="match status" value="1"/>
</dbReference>
<dbReference type="FunFam" id="3.20.20.80:FF:000075">
    <property type="entry name" value="Sporulation-specific chitinase"/>
    <property type="match status" value="1"/>
</dbReference>
<reference evidence="14" key="2">
    <citation type="submission" date="2010-07" db="EMBL/GenBank/DDBJ databases">
        <authorList>
            <consortium name="The Broad Institute Genome Sequencing Platform"/>
            <consortium name="Broad Institute Genome Sequencing Center for Infectious Disease"/>
            <person name="Ma L.-J."/>
            <person name="Dead R."/>
            <person name="Young S."/>
            <person name="Zeng Q."/>
            <person name="Koehrsen M."/>
            <person name="Alvarado L."/>
            <person name="Berlin A."/>
            <person name="Chapman S.B."/>
            <person name="Chen Z."/>
            <person name="Freedman E."/>
            <person name="Gellesch M."/>
            <person name="Goldberg J."/>
            <person name="Griggs A."/>
            <person name="Gujja S."/>
            <person name="Heilman E.R."/>
            <person name="Heiman D."/>
            <person name="Hepburn T."/>
            <person name="Howarth C."/>
            <person name="Jen D."/>
            <person name="Larson L."/>
            <person name="Mehta T."/>
            <person name="Neiman D."/>
            <person name="Pearson M."/>
            <person name="Roberts A."/>
            <person name="Saif S."/>
            <person name="Shea T."/>
            <person name="Shenoy N."/>
            <person name="Sisk P."/>
            <person name="Stolte C."/>
            <person name="Sykes S."/>
            <person name="Walk T."/>
            <person name="White J."/>
            <person name="Yandava C."/>
            <person name="Haas B."/>
            <person name="Nusbaum C."/>
            <person name="Birren B."/>
        </authorList>
    </citation>
    <scope>NUCLEOTIDE SEQUENCE</scope>
    <source>
        <strain evidence="14">R3-111a-1</strain>
    </source>
</reference>
<evidence type="ECO:0000313" key="14">
    <source>
        <dbReference type="EMBL" id="EJT69080.1"/>
    </source>
</evidence>
<dbReference type="EMBL" id="GL385406">
    <property type="protein sequence ID" value="EJT69080.1"/>
    <property type="molecule type" value="Genomic_DNA"/>
</dbReference>
<dbReference type="FunFam" id="3.10.50.10:FF:000005">
    <property type="entry name" value="Endochitinase B1"/>
    <property type="match status" value="1"/>
</dbReference>
<evidence type="ECO:0000256" key="4">
    <source>
        <dbReference type="ARBA" id="ARBA00012729"/>
    </source>
</evidence>
<keyword evidence="9" id="KW-0119">Carbohydrate metabolism</keyword>
<evidence type="ECO:0000313" key="16">
    <source>
        <dbReference type="Proteomes" id="UP000006039"/>
    </source>
</evidence>
<dbReference type="AlphaFoldDB" id="J3PIL9"/>
<keyword evidence="10 12" id="KW-0326">Glycosidase</keyword>
<proteinExistence type="inferred from homology"/>
<dbReference type="InterPro" id="IPR001579">
    <property type="entry name" value="Glyco_hydro_18_chit_AS"/>
</dbReference>
<dbReference type="InterPro" id="IPR017853">
    <property type="entry name" value="GH"/>
</dbReference>
<accession>J3PIL9</accession>
<dbReference type="Gene3D" id="3.20.20.80">
    <property type="entry name" value="Glycosidases"/>
    <property type="match status" value="1"/>
</dbReference>
<evidence type="ECO:0000256" key="11">
    <source>
        <dbReference type="ARBA" id="ARBA00023326"/>
    </source>
</evidence>
<dbReference type="InterPro" id="IPR001223">
    <property type="entry name" value="Glyco_hydro18_cat"/>
</dbReference>
<keyword evidence="8" id="KW-0146">Chitin degradation</keyword>
<evidence type="ECO:0000256" key="12">
    <source>
        <dbReference type="RuleBase" id="RU000489"/>
    </source>
</evidence>
<evidence type="ECO:0000256" key="3">
    <source>
        <dbReference type="ARBA" id="ARBA00008682"/>
    </source>
</evidence>
<evidence type="ECO:0000256" key="8">
    <source>
        <dbReference type="ARBA" id="ARBA00023024"/>
    </source>
</evidence>
<gene>
    <name evidence="15" type="primary">20353806</name>
    <name evidence="14" type="ORF">GGTG_13348</name>
</gene>
<feature type="domain" description="GH18" evidence="13">
    <location>
        <begin position="1"/>
        <end position="361"/>
    </location>
</feature>
<dbReference type="Gene3D" id="3.10.50.10">
    <property type="match status" value="1"/>
</dbReference>
<dbReference type="SUPFAM" id="SSF51445">
    <property type="entry name" value="(Trans)glycosidases"/>
    <property type="match status" value="1"/>
</dbReference>
<comment type="catalytic activity">
    <reaction evidence="1">
        <text>Random endo-hydrolysis of N-acetyl-beta-D-glucosaminide (1-&gt;4)-beta-linkages in chitin and chitodextrins.</text>
        <dbReference type="EC" id="3.2.1.14"/>
    </reaction>
</comment>
<dbReference type="GO" id="GO:0008061">
    <property type="term" value="F:chitin binding"/>
    <property type="evidence" value="ECO:0007669"/>
    <property type="project" value="InterPro"/>
</dbReference>
<dbReference type="eggNOG" id="KOG2806">
    <property type="taxonomic scope" value="Eukaryota"/>
</dbReference>
<evidence type="ECO:0000256" key="7">
    <source>
        <dbReference type="ARBA" id="ARBA00022801"/>
    </source>
</evidence>
<evidence type="ECO:0000256" key="9">
    <source>
        <dbReference type="ARBA" id="ARBA00023277"/>
    </source>
</evidence>
<keyword evidence="7 12" id="KW-0378">Hydrolase</keyword>
<dbReference type="GeneID" id="20353806"/>
<reference evidence="15" key="4">
    <citation type="journal article" date="2015" name="G3 (Bethesda)">
        <title>Genome sequences of three phytopathogenic species of the Magnaporthaceae family of fungi.</title>
        <authorList>
            <person name="Okagaki L.H."/>
            <person name="Nunes C.C."/>
            <person name="Sailsbery J."/>
            <person name="Clay B."/>
            <person name="Brown D."/>
            <person name="John T."/>
            <person name="Oh Y."/>
            <person name="Young N."/>
            <person name="Fitzgerald M."/>
            <person name="Haas B.J."/>
            <person name="Zeng Q."/>
            <person name="Young S."/>
            <person name="Adiconis X."/>
            <person name="Fan L."/>
            <person name="Levin J.Z."/>
            <person name="Mitchell T.K."/>
            <person name="Okubara P.A."/>
            <person name="Farman M.L."/>
            <person name="Kohn L.M."/>
            <person name="Birren B."/>
            <person name="Ma L.-J."/>
            <person name="Dean R.A."/>
        </authorList>
    </citation>
    <scope>NUCLEOTIDE SEQUENCE</scope>
    <source>
        <strain evidence="15">R3-111a-1</strain>
    </source>
</reference>
<dbReference type="GO" id="GO:0000272">
    <property type="term" value="P:polysaccharide catabolic process"/>
    <property type="evidence" value="ECO:0007669"/>
    <property type="project" value="UniProtKB-KW"/>
</dbReference>
<dbReference type="InterPro" id="IPR011583">
    <property type="entry name" value="Chitinase_II/V-like_cat"/>
</dbReference>
<evidence type="ECO:0000259" key="13">
    <source>
        <dbReference type="PROSITE" id="PS51910"/>
    </source>
</evidence>
<evidence type="ECO:0000256" key="1">
    <source>
        <dbReference type="ARBA" id="ARBA00000822"/>
    </source>
</evidence>
<keyword evidence="5" id="KW-0964">Secreted</keyword>
<dbReference type="Proteomes" id="UP000006039">
    <property type="component" value="Unassembled WGS sequence"/>
</dbReference>